<feature type="transmembrane region" description="Helical" evidence="5">
    <location>
        <begin position="102"/>
        <end position="127"/>
    </location>
</feature>
<evidence type="ECO:0000256" key="2">
    <source>
        <dbReference type="ARBA" id="ARBA00022692"/>
    </source>
</evidence>
<dbReference type="EMBL" id="FAXN01000023">
    <property type="protein sequence ID" value="CUV65297.1"/>
    <property type="molecule type" value="Genomic_DNA"/>
</dbReference>
<evidence type="ECO:0000256" key="3">
    <source>
        <dbReference type="ARBA" id="ARBA00022989"/>
    </source>
</evidence>
<dbReference type="InterPro" id="IPR052719">
    <property type="entry name" value="CvpA-like"/>
</dbReference>
<sequence>MDNISSLDLVIGSIVIILGIKGFFSGFLKETFSFLGLVLGIYVGSSISSKVALAMGDNFLQIQNKTILTLIVFLSILTLIWLTSISIGTILSKLTKATGLGFINNILGFIIGGGKYFVIFAVIITAFSNVKLLKSNMANFEKNSLMYPYLLITGDFLIQLKPQDFIADKLDQNNSSNKQKIDINDTNHIKEGIKYD</sequence>
<dbReference type="PANTHER" id="PTHR36926:SF1">
    <property type="entry name" value="COLICIN V PRODUCTION PROTEIN"/>
    <property type="match status" value="1"/>
</dbReference>
<dbReference type="PANTHER" id="PTHR36926">
    <property type="entry name" value="COLICIN V PRODUCTION PROTEIN"/>
    <property type="match status" value="1"/>
</dbReference>
<evidence type="ECO:0000256" key="4">
    <source>
        <dbReference type="ARBA" id="ARBA00023136"/>
    </source>
</evidence>
<comment type="subcellular location">
    <subcellularLocation>
        <location evidence="1">Membrane</location>
        <topology evidence="1">Multi-pass membrane protein</topology>
    </subcellularLocation>
</comment>
<gene>
    <name evidence="6" type="primary">cvpA</name>
    <name evidence="6" type="ORF">BN3087_240036</name>
</gene>
<proteinExistence type="predicted"/>
<accession>A0A0S4XNH0</accession>
<keyword evidence="4 5" id="KW-0472">Membrane</keyword>
<evidence type="ECO:0000256" key="5">
    <source>
        <dbReference type="SAM" id="Phobius"/>
    </source>
</evidence>
<dbReference type="InterPro" id="IPR003825">
    <property type="entry name" value="Colicin-V_CvpA"/>
</dbReference>
<dbReference type="Pfam" id="PF02674">
    <property type="entry name" value="Colicin_V"/>
    <property type="match status" value="1"/>
</dbReference>
<keyword evidence="2 5" id="KW-0812">Transmembrane</keyword>
<evidence type="ECO:0000256" key="1">
    <source>
        <dbReference type="ARBA" id="ARBA00004141"/>
    </source>
</evidence>
<dbReference type="GO" id="GO:0016020">
    <property type="term" value="C:membrane"/>
    <property type="evidence" value="ECO:0007669"/>
    <property type="project" value="UniProtKB-SubCell"/>
</dbReference>
<organism evidence="6">
    <name type="scientific">Sulfurovum sp. enrichment culture clone C5</name>
    <dbReference type="NCBI Taxonomy" id="497650"/>
    <lineage>
        <taxon>Bacteria</taxon>
        <taxon>Pseudomonadati</taxon>
        <taxon>Campylobacterota</taxon>
        <taxon>Epsilonproteobacteria</taxon>
        <taxon>Campylobacterales</taxon>
        <taxon>Sulfurovaceae</taxon>
        <taxon>Sulfurovum</taxon>
        <taxon>environmental samples</taxon>
    </lineage>
</organism>
<reference evidence="6" key="1">
    <citation type="submission" date="2015-11" db="EMBL/GenBank/DDBJ databases">
        <authorList>
            <person name="Zhang Y."/>
            <person name="Guo Z."/>
        </authorList>
    </citation>
    <scope>NUCLEOTIDE SEQUENCE</scope>
    <source>
        <strain evidence="6">BN30871</strain>
    </source>
</reference>
<name>A0A0S4XNH0_9BACT</name>
<keyword evidence="3 5" id="KW-1133">Transmembrane helix</keyword>
<feature type="transmembrane region" description="Helical" evidence="5">
    <location>
        <begin position="67"/>
        <end position="90"/>
    </location>
</feature>
<feature type="transmembrane region" description="Helical" evidence="5">
    <location>
        <begin position="34"/>
        <end position="55"/>
    </location>
</feature>
<protein>
    <submittedName>
        <fullName evidence="6">Colicin V production protein (Modular protein)</fullName>
    </submittedName>
</protein>
<evidence type="ECO:0000313" key="6">
    <source>
        <dbReference type="EMBL" id="CUV65297.1"/>
    </source>
</evidence>
<feature type="transmembrane region" description="Helical" evidence="5">
    <location>
        <begin position="7"/>
        <end position="28"/>
    </location>
</feature>
<dbReference type="AlphaFoldDB" id="A0A0S4XNH0"/>
<dbReference type="GO" id="GO:0009403">
    <property type="term" value="P:toxin biosynthetic process"/>
    <property type="evidence" value="ECO:0007669"/>
    <property type="project" value="InterPro"/>
</dbReference>